<dbReference type="SUPFAM" id="SSF53448">
    <property type="entry name" value="Nucleotide-diphospho-sugar transferases"/>
    <property type="match status" value="1"/>
</dbReference>
<dbReference type="STRING" id="299262.BWR18_16860"/>
<evidence type="ECO:0000313" key="4">
    <source>
        <dbReference type="EMBL" id="APX13167.1"/>
    </source>
</evidence>
<name>A0A1P8MYK1_9RHOB</name>
<keyword evidence="2" id="KW-0328">Glycosyltransferase</keyword>
<organism evidence="4 5">
    <name type="scientific">Tateyamaria omphalii</name>
    <dbReference type="NCBI Taxonomy" id="299262"/>
    <lineage>
        <taxon>Bacteria</taxon>
        <taxon>Pseudomonadati</taxon>
        <taxon>Pseudomonadota</taxon>
        <taxon>Alphaproteobacteria</taxon>
        <taxon>Rhodobacterales</taxon>
        <taxon>Roseobacteraceae</taxon>
        <taxon>Tateyamaria</taxon>
    </lineage>
</organism>
<dbReference type="EMBL" id="CP019312">
    <property type="protein sequence ID" value="APX13167.1"/>
    <property type="molecule type" value="Genomic_DNA"/>
</dbReference>
<dbReference type="PANTHER" id="PTHR43179:SF12">
    <property type="entry name" value="GALACTOFURANOSYLTRANSFERASE GLFT2"/>
    <property type="match status" value="1"/>
</dbReference>
<dbReference type="Pfam" id="PF13641">
    <property type="entry name" value="Glyco_tranf_2_3"/>
    <property type="match status" value="1"/>
</dbReference>
<accession>A0A1P8MYK1</accession>
<dbReference type="GO" id="GO:0016757">
    <property type="term" value="F:glycosyltransferase activity"/>
    <property type="evidence" value="ECO:0007669"/>
    <property type="project" value="UniProtKB-KW"/>
</dbReference>
<keyword evidence="5" id="KW-1185">Reference proteome</keyword>
<dbReference type="KEGG" id="tom:BWR18_16860"/>
<evidence type="ECO:0000313" key="5">
    <source>
        <dbReference type="Proteomes" id="UP000186336"/>
    </source>
</evidence>
<dbReference type="RefSeq" id="WP_076629601.1">
    <property type="nucleotide sequence ID" value="NZ_CP019312.1"/>
</dbReference>
<dbReference type="OrthoDB" id="153025at2"/>
<proteinExistence type="inferred from homology"/>
<reference evidence="4 5" key="1">
    <citation type="submission" date="2017-01" db="EMBL/GenBank/DDBJ databases">
        <title>Complete genome of Tateyamaria omphalii DOK1-4 isolated from seawater in Dokdo.</title>
        <authorList>
            <person name="Kim J.H."/>
            <person name="Chi W.-J."/>
        </authorList>
    </citation>
    <scope>NUCLEOTIDE SEQUENCE [LARGE SCALE GENOMIC DNA]</scope>
    <source>
        <strain evidence="4 5">DOK1-4</strain>
    </source>
</reference>
<dbReference type="AlphaFoldDB" id="A0A1P8MYK1"/>
<dbReference type="Proteomes" id="UP000186336">
    <property type="component" value="Chromosome"/>
</dbReference>
<sequence length="409" mass="46260">MTRPKVSVVVVSRDRPDALTWCLTGLSQLQYSSFEIVVVADPPGHAAILDSPFADQVKLVEFDRANISEARNLGISHAAGDIVAFIDDDAVPEPSWLHNLVAPASRPDVAAMGGFVRGRNGISWQWQARTVDEAGSTEDLEVSPYRATVLTPKGRRAIKTEGTNMAVRRDVLVALEGFDPGFAFYLDETDLNLRLKRAGHATALSPLAEVHHGFAASPRRRRDRVPRDLFDIGSSWAVLQRKYLEEAQRRDHWRHLREHERKRVLEHMVAGRLLPRDVRHLMARLDQGYIQGLMRQRGGAQVLNSPISAFKPFPSRKRTSTVLAGRIWQRTRLRAEAAERAQSGDIVTLFLFSPTARYHYVRFDPAGYWEQRGGLFGRSVREASLFRMFTFSERVAAETRRIGKQRLIH</sequence>
<dbReference type="Gene3D" id="3.90.550.10">
    <property type="entry name" value="Spore Coat Polysaccharide Biosynthesis Protein SpsA, Chain A"/>
    <property type="match status" value="1"/>
</dbReference>
<keyword evidence="3 4" id="KW-0808">Transferase</keyword>
<evidence type="ECO:0000256" key="3">
    <source>
        <dbReference type="ARBA" id="ARBA00022679"/>
    </source>
</evidence>
<comment type="similarity">
    <text evidence="1">Belongs to the glycosyltransferase 2 family.</text>
</comment>
<dbReference type="PANTHER" id="PTHR43179">
    <property type="entry name" value="RHAMNOSYLTRANSFERASE WBBL"/>
    <property type="match status" value="1"/>
</dbReference>
<evidence type="ECO:0000256" key="1">
    <source>
        <dbReference type="ARBA" id="ARBA00006739"/>
    </source>
</evidence>
<protein>
    <submittedName>
        <fullName evidence="4">Glycosyl transferase family 2</fullName>
    </submittedName>
</protein>
<dbReference type="InterPro" id="IPR029044">
    <property type="entry name" value="Nucleotide-diphossugar_trans"/>
</dbReference>
<evidence type="ECO:0000256" key="2">
    <source>
        <dbReference type="ARBA" id="ARBA00022676"/>
    </source>
</evidence>
<gene>
    <name evidence="4" type="ORF">BWR18_16860</name>
</gene>